<evidence type="ECO:0000256" key="8">
    <source>
        <dbReference type="ARBA" id="ARBA00022975"/>
    </source>
</evidence>
<dbReference type="EMBL" id="CP115611">
    <property type="protein sequence ID" value="WBW72999.1"/>
    <property type="molecule type" value="Genomic_DNA"/>
</dbReference>
<evidence type="ECO:0000256" key="6">
    <source>
        <dbReference type="ARBA" id="ARBA00022676"/>
    </source>
</evidence>
<evidence type="ECO:0000256" key="5">
    <source>
        <dbReference type="ARBA" id="ARBA00011971"/>
    </source>
</evidence>
<sequence>MSYKSDLLHRAMEKQVLKFGTFTLKSGRQSPYFFNSGNFTHGADLSALANSYAETIIFMNVEFDVLFGPAYKGISLAAVTAAKLYEKTGKSYGFAYNRKEAKTHGEGGNLVGAEMEGKRVLLLDDVITAGTAIREAISFLEPKRVHLAGIVLLLDRQERVDPAVNESTIGKLKNEYKVPISSILTLDDIVEFTKAELSAKESNAMDAYRGQYQAK</sequence>
<dbReference type="Gene3D" id="3.40.50.2020">
    <property type="match status" value="1"/>
</dbReference>
<gene>
    <name evidence="10" type="primary">ura5</name>
    <name evidence="10" type="ORF">SOMG_01317</name>
</gene>
<dbReference type="GeneID" id="80874799"/>
<evidence type="ECO:0000259" key="9">
    <source>
        <dbReference type="Pfam" id="PF00156"/>
    </source>
</evidence>
<feature type="domain" description="Phosphoribosyltransferase" evidence="9">
    <location>
        <begin position="48"/>
        <end position="163"/>
    </location>
</feature>
<dbReference type="AlphaFoldDB" id="A0AAE9WCC3"/>
<dbReference type="KEGG" id="som:SOMG_01317"/>
<dbReference type="RefSeq" id="XP_056037242.1">
    <property type="nucleotide sequence ID" value="XM_056180110.1"/>
</dbReference>
<keyword evidence="11" id="KW-1185">Reference proteome</keyword>
<dbReference type="InterPro" id="IPR023031">
    <property type="entry name" value="OPRT"/>
</dbReference>
<dbReference type="NCBIfam" id="TIGR00336">
    <property type="entry name" value="pyrE"/>
    <property type="match status" value="1"/>
</dbReference>
<dbReference type="GO" id="GO:0006207">
    <property type="term" value="P:'de novo' pyrimidine nucleobase biosynthetic process"/>
    <property type="evidence" value="ECO:0007669"/>
    <property type="project" value="TreeGrafter"/>
</dbReference>
<name>A0AAE9WCC3_9SCHI</name>
<comment type="similarity">
    <text evidence="3">Belongs to the purine/pyrimidine phosphoribosyltransferase family. PyrE subfamily.</text>
</comment>
<evidence type="ECO:0000256" key="4">
    <source>
        <dbReference type="ARBA" id="ARBA00011738"/>
    </source>
</evidence>
<organism evidence="10 11">
    <name type="scientific">Schizosaccharomyces osmophilus</name>
    <dbReference type="NCBI Taxonomy" id="2545709"/>
    <lineage>
        <taxon>Eukaryota</taxon>
        <taxon>Fungi</taxon>
        <taxon>Dikarya</taxon>
        <taxon>Ascomycota</taxon>
        <taxon>Taphrinomycotina</taxon>
        <taxon>Schizosaccharomycetes</taxon>
        <taxon>Schizosaccharomycetales</taxon>
        <taxon>Schizosaccharomycetaceae</taxon>
        <taxon>Schizosaccharomyces</taxon>
    </lineage>
</organism>
<accession>A0AAE9WCC3</accession>
<dbReference type="Proteomes" id="UP001212411">
    <property type="component" value="Chromosome 1"/>
</dbReference>
<dbReference type="GO" id="GO:0005737">
    <property type="term" value="C:cytoplasm"/>
    <property type="evidence" value="ECO:0007669"/>
    <property type="project" value="TreeGrafter"/>
</dbReference>
<keyword evidence="7" id="KW-0808">Transferase</keyword>
<proteinExistence type="inferred from homology"/>
<dbReference type="InterPro" id="IPR004467">
    <property type="entry name" value="Or_phspho_trans_dom"/>
</dbReference>
<dbReference type="HAMAP" id="MF_01208">
    <property type="entry name" value="PyrE"/>
    <property type="match status" value="1"/>
</dbReference>
<dbReference type="PANTHER" id="PTHR46683:SF1">
    <property type="entry name" value="OROTATE PHOSPHORIBOSYLTRANSFERASE 1-RELATED"/>
    <property type="match status" value="1"/>
</dbReference>
<dbReference type="Pfam" id="PF00156">
    <property type="entry name" value="Pribosyltran"/>
    <property type="match status" value="1"/>
</dbReference>
<keyword evidence="8" id="KW-0665">Pyrimidine biosynthesis</keyword>
<comment type="pathway">
    <text evidence="2">Pyrimidine metabolism; UMP biosynthesis via de novo pathway; UMP from orotate: step 1/2.</text>
</comment>
<comment type="subunit">
    <text evidence="4">Homodimer.</text>
</comment>
<dbReference type="EC" id="2.4.2.10" evidence="5"/>
<comment type="function">
    <text evidence="1">Catalyzes the transfer of a ribosyl phosphate group from 5-phosphoribose 1-diphosphate to orotate, leading to the formation of orotidine monophosphate (OMP).</text>
</comment>
<evidence type="ECO:0000256" key="7">
    <source>
        <dbReference type="ARBA" id="ARBA00022679"/>
    </source>
</evidence>
<dbReference type="FunFam" id="3.40.50.2020:FF:000008">
    <property type="entry name" value="Orotate phosphoribosyltransferase"/>
    <property type="match status" value="1"/>
</dbReference>
<evidence type="ECO:0000256" key="3">
    <source>
        <dbReference type="ARBA" id="ARBA00006340"/>
    </source>
</evidence>
<dbReference type="GO" id="GO:0004588">
    <property type="term" value="F:orotate phosphoribosyltransferase activity"/>
    <property type="evidence" value="ECO:0007669"/>
    <property type="project" value="UniProtKB-EC"/>
</dbReference>
<reference evidence="10 11" key="1">
    <citation type="journal article" date="2023" name="G3 (Bethesda)">
        <title>A high-quality reference genome for the fission yeast Schizosaccharomyces osmophilus.</title>
        <authorList>
            <person name="Jia G.S."/>
            <person name="Zhang W.C."/>
            <person name="Liang Y."/>
            <person name="Liu X.H."/>
            <person name="Rhind N."/>
            <person name="Pidoux A."/>
            <person name="Brysch-Herzberg M."/>
            <person name="Du L.L."/>
        </authorList>
    </citation>
    <scope>NUCLEOTIDE SEQUENCE [LARGE SCALE GENOMIC DNA]</scope>
    <source>
        <strain evidence="10 11">CBS 15793</strain>
    </source>
</reference>
<keyword evidence="6 10" id="KW-0328">Glycosyltransferase</keyword>
<dbReference type="InterPro" id="IPR000836">
    <property type="entry name" value="PRTase_dom"/>
</dbReference>
<dbReference type="CDD" id="cd06223">
    <property type="entry name" value="PRTases_typeI"/>
    <property type="match status" value="1"/>
</dbReference>
<protein>
    <recommendedName>
        <fullName evidence="5">orotate phosphoribosyltransferase</fullName>
        <ecNumber evidence="5">2.4.2.10</ecNumber>
    </recommendedName>
</protein>
<dbReference type="SUPFAM" id="SSF53271">
    <property type="entry name" value="PRTase-like"/>
    <property type="match status" value="1"/>
</dbReference>
<dbReference type="GO" id="GO:0046132">
    <property type="term" value="P:pyrimidine ribonucleoside biosynthetic process"/>
    <property type="evidence" value="ECO:0007669"/>
    <property type="project" value="TreeGrafter"/>
</dbReference>
<dbReference type="GO" id="GO:0006221">
    <property type="term" value="P:pyrimidine nucleotide biosynthetic process"/>
    <property type="evidence" value="ECO:0007669"/>
    <property type="project" value="UniProtKB-KW"/>
</dbReference>
<dbReference type="PANTHER" id="PTHR46683">
    <property type="entry name" value="OROTATE PHOSPHORIBOSYLTRANSFERASE 1-RELATED"/>
    <property type="match status" value="1"/>
</dbReference>
<evidence type="ECO:0000256" key="2">
    <source>
        <dbReference type="ARBA" id="ARBA00004889"/>
    </source>
</evidence>
<dbReference type="InterPro" id="IPR029057">
    <property type="entry name" value="PRTase-like"/>
</dbReference>
<evidence type="ECO:0000256" key="1">
    <source>
        <dbReference type="ARBA" id="ARBA00003769"/>
    </source>
</evidence>
<evidence type="ECO:0000313" key="10">
    <source>
        <dbReference type="EMBL" id="WBW72999.1"/>
    </source>
</evidence>
<evidence type="ECO:0000313" key="11">
    <source>
        <dbReference type="Proteomes" id="UP001212411"/>
    </source>
</evidence>